<dbReference type="GO" id="GO:0097367">
    <property type="term" value="F:carbohydrate derivative binding"/>
    <property type="evidence" value="ECO:0007669"/>
    <property type="project" value="InterPro"/>
</dbReference>
<dbReference type="GO" id="GO:0016787">
    <property type="term" value="F:hydrolase activity"/>
    <property type="evidence" value="ECO:0007669"/>
    <property type="project" value="UniProtKB-KW"/>
</dbReference>
<dbReference type="InterPro" id="IPR035488">
    <property type="entry name" value="FrlB_SIS"/>
</dbReference>
<dbReference type="PIRSF" id="PIRSF009290">
    <property type="entry name" value="FrlB"/>
    <property type="match status" value="1"/>
</dbReference>
<dbReference type="Pfam" id="PF01380">
    <property type="entry name" value="SIS"/>
    <property type="match status" value="1"/>
</dbReference>
<keyword evidence="2" id="KW-0378">Hydrolase</keyword>
<dbReference type="AlphaFoldDB" id="A0A841I204"/>
<dbReference type="EC" id="3.5.-.-" evidence="2"/>
<dbReference type="CDD" id="cd05710">
    <property type="entry name" value="SIS_1"/>
    <property type="match status" value="1"/>
</dbReference>
<dbReference type="Gene3D" id="3.40.50.10490">
    <property type="entry name" value="Glucose-6-phosphate isomerase like protein, domain 1"/>
    <property type="match status" value="1"/>
</dbReference>
<keyword evidence="3" id="KW-1185">Reference proteome</keyword>
<sequence>MTTSQPPVSPLSLPGNAAIEQQVQAAIAAIGARPALTHVFFVACGGSLAIMQPNKYVIDREAQGIRADIYNSNEFIHRNPRGLSENSVVILCSHSGTTPETVEAAAFARSRGALTVSLTHVADSPLAQASEHVVHYEHGPEILPSDSSSALLYRLVFGLLQTREQNPKYAALLRSLQALPAVIARVKEAHREQSIAWGRDYKRETLIYTMASGANYGVAYSFAICLLQEMQWIHSQAIHAGEYFHGPFEITDDDVPFILLLGLDETRPLEERALAFAQKFSQRLLVLDAKTFDLTGFDPEMSGYLTPLVFSPLLRQYVDRLAEERGHPLSVRRYMWKMDY</sequence>
<gene>
    <name evidence="2" type="ORF">HNR42_001783</name>
</gene>
<name>A0A841I204_9DEIO</name>
<reference evidence="2 3" key="1">
    <citation type="submission" date="2020-08" db="EMBL/GenBank/DDBJ databases">
        <title>Genomic Encyclopedia of Type Strains, Phase IV (KMG-IV): sequencing the most valuable type-strain genomes for metagenomic binning, comparative biology and taxonomic classification.</title>
        <authorList>
            <person name="Goeker M."/>
        </authorList>
    </citation>
    <scope>NUCLEOTIDE SEQUENCE [LARGE SCALE GENOMIC DNA]</scope>
    <source>
        <strain evidence="2 3">DSM 21458</strain>
    </source>
</reference>
<dbReference type="GO" id="GO:0004360">
    <property type="term" value="F:glutamine-fructose-6-phosphate transaminase (isomerizing) activity"/>
    <property type="evidence" value="ECO:0007669"/>
    <property type="project" value="TreeGrafter"/>
</dbReference>
<accession>A0A841I204</accession>
<dbReference type="Gene3D" id="1.10.10.2240">
    <property type="match status" value="1"/>
</dbReference>
<feature type="domain" description="SIS" evidence="1">
    <location>
        <begin position="26"/>
        <end position="189"/>
    </location>
</feature>
<dbReference type="InterPro" id="IPR046348">
    <property type="entry name" value="SIS_dom_sf"/>
</dbReference>
<dbReference type="PANTHER" id="PTHR10937:SF14">
    <property type="entry name" value="FRUCTOSELYSINE 6-PHOSPHATE DEGLYCASE"/>
    <property type="match status" value="1"/>
</dbReference>
<proteinExistence type="predicted"/>
<dbReference type="InterPro" id="IPR001347">
    <property type="entry name" value="SIS_dom"/>
</dbReference>
<dbReference type="GO" id="GO:0006487">
    <property type="term" value="P:protein N-linked glycosylation"/>
    <property type="evidence" value="ECO:0007669"/>
    <property type="project" value="TreeGrafter"/>
</dbReference>
<comment type="caution">
    <text evidence="2">The sequence shown here is derived from an EMBL/GenBank/DDBJ whole genome shotgun (WGS) entry which is preliminary data.</text>
</comment>
<evidence type="ECO:0000313" key="3">
    <source>
        <dbReference type="Proteomes" id="UP000569951"/>
    </source>
</evidence>
<dbReference type="Gene3D" id="3.40.50.12570">
    <property type="match status" value="1"/>
</dbReference>
<dbReference type="PANTHER" id="PTHR10937">
    <property type="entry name" value="GLUCOSAMINE--FRUCTOSE-6-PHOSPHATE AMINOTRANSFERASE, ISOMERIZING"/>
    <property type="match status" value="1"/>
</dbReference>
<dbReference type="Proteomes" id="UP000569951">
    <property type="component" value="Unassembled WGS sequence"/>
</dbReference>
<dbReference type="GO" id="GO:0006002">
    <property type="term" value="P:fructose 6-phosphate metabolic process"/>
    <property type="evidence" value="ECO:0007669"/>
    <property type="project" value="TreeGrafter"/>
</dbReference>
<organism evidence="2 3">
    <name type="scientific">Deinobacterium chartae</name>
    <dbReference type="NCBI Taxonomy" id="521158"/>
    <lineage>
        <taxon>Bacteria</taxon>
        <taxon>Thermotogati</taxon>
        <taxon>Deinococcota</taxon>
        <taxon>Deinococci</taxon>
        <taxon>Deinococcales</taxon>
        <taxon>Deinococcaceae</taxon>
        <taxon>Deinobacterium</taxon>
    </lineage>
</organism>
<dbReference type="EMBL" id="JACHHG010000005">
    <property type="protein sequence ID" value="MBB6098358.1"/>
    <property type="molecule type" value="Genomic_DNA"/>
</dbReference>
<dbReference type="GO" id="GO:0006047">
    <property type="term" value="P:UDP-N-acetylglucosamine metabolic process"/>
    <property type="evidence" value="ECO:0007669"/>
    <property type="project" value="TreeGrafter"/>
</dbReference>
<dbReference type="InterPro" id="IPR035490">
    <property type="entry name" value="GlmS/FrlB_SIS"/>
</dbReference>
<dbReference type="CDD" id="cd05009">
    <property type="entry name" value="SIS_GlmS_GlmD_2"/>
    <property type="match status" value="1"/>
</dbReference>
<evidence type="ECO:0000313" key="2">
    <source>
        <dbReference type="EMBL" id="MBB6098358.1"/>
    </source>
</evidence>
<dbReference type="PROSITE" id="PS51464">
    <property type="entry name" value="SIS"/>
    <property type="match status" value="1"/>
</dbReference>
<dbReference type="SUPFAM" id="SSF53697">
    <property type="entry name" value="SIS domain"/>
    <property type="match status" value="1"/>
</dbReference>
<dbReference type="InterPro" id="IPR024713">
    <property type="entry name" value="Fructosamine_deglycase_FrlB"/>
</dbReference>
<evidence type="ECO:0000259" key="1">
    <source>
        <dbReference type="PROSITE" id="PS51464"/>
    </source>
</evidence>
<dbReference type="RefSeq" id="WP_183986666.1">
    <property type="nucleotide sequence ID" value="NZ_JACHHG010000005.1"/>
</dbReference>
<protein>
    <submittedName>
        <fullName evidence="2">Fructoselysine 6-phosphate deglycase</fullName>
        <ecNumber evidence="2">3.5.-.-</ecNumber>
    </submittedName>
</protein>